<organism evidence="2 3">
    <name type="scientific">Phanerochaete sordida</name>
    <dbReference type="NCBI Taxonomy" id="48140"/>
    <lineage>
        <taxon>Eukaryota</taxon>
        <taxon>Fungi</taxon>
        <taxon>Dikarya</taxon>
        <taxon>Basidiomycota</taxon>
        <taxon>Agaricomycotina</taxon>
        <taxon>Agaricomycetes</taxon>
        <taxon>Polyporales</taxon>
        <taxon>Phanerochaetaceae</taxon>
        <taxon>Phanerochaete</taxon>
    </lineage>
</organism>
<dbReference type="Proteomes" id="UP000703269">
    <property type="component" value="Unassembled WGS sequence"/>
</dbReference>
<feature type="region of interest" description="Disordered" evidence="1">
    <location>
        <begin position="201"/>
        <end position="408"/>
    </location>
</feature>
<evidence type="ECO:0000313" key="2">
    <source>
        <dbReference type="EMBL" id="GJE91324.1"/>
    </source>
</evidence>
<feature type="compositionally biased region" description="Basic and acidic residues" evidence="1">
    <location>
        <begin position="287"/>
        <end position="300"/>
    </location>
</feature>
<evidence type="ECO:0000256" key="1">
    <source>
        <dbReference type="SAM" id="MobiDB-lite"/>
    </source>
</evidence>
<proteinExistence type="predicted"/>
<accession>A0A9P3GCH6</accession>
<name>A0A9P3GCH6_9APHY</name>
<sequence>MLPAAAVRNLCQLVVLSDDHAVQLSLRAATPPFPTHSSAARVPSLAFQRSVPDARRFSPIQLKPRTENLELRGRQTINGALQPLRSCVRIGRQPRCGGALLGPPPCVSWQDLVRRRCLACRPRALFDAAISTWSPRHDGAPRASVTATRRVLRRQAVSARAAGSSGTAERLSYRATRARRRPKERNLTHLLRCRAACHPTHPDRAMAQRGQAHRARPEIPPCEPCRASSASTRAREPTTPTNRTPPAHGAVGTRNAPEERPALEQQSHQRNPRERRVRRRVPPASKAGEKHAVSEGRLGENEGDGPSPGRPRPRQRLRGAAALDDGLRPGRDSLCMRGEAQKPPPGRPPREVARRRCAPESATRRSAADTTDTGAQQRTYRPAHHRDAPAAKLRADTPPANPTQTPCAADTRARWRYSRYGSAHRWWQEGERNAPGCAARAAAAGPHERGRHSACRRWRRVSVAA</sequence>
<dbReference type="AlphaFoldDB" id="A0A9P3GCH6"/>
<gene>
    <name evidence="2" type="ORF">PsYK624_074730</name>
</gene>
<evidence type="ECO:0000313" key="3">
    <source>
        <dbReference type="Proteomes" id="UP000703269"/>
    </source>
</evidence>
<feature type="compositionally biased region" description="Low complexity" evidence="1">
    <location>
        <begin position="237"/>
        <end position="246"/>
    </location>
</feature>
<protein>
    <submittedName>
        <fullName evidence="2">Uncharacterized protein</fullName>
    </submittedName>
</protein>
<keyword evidence="3" id="KW-1185">Reference proteome</keyword>
<comment type="caution">
    <text evidence="2">The sequence shown here is derived from an EMBL/GenBank/DDBJ whole genome shotgun (WGS) entry which is preliminary data.</text>
</comment>
<feature type="region of interest" description="Disordered" evidence="1">
    <location>
        <begin position="156"/>
        <end position="187"/>
    </location>
</feature>
<feature type="compositionally biased region" description="Basic and acidic residues" evidence="1">
    <location>
        <begin position="385"/>
        <end position="395"/>
    </location>
</feature>
<dbReference type="EMBL" id="BPQB01000020">
    <property type="protein sequence ID" value="GJE91324.1"/>
    <property type="molecule type" value="Genomic_DNA"/>
</dbReference>
<feature type="compositionally biased region" description="Basic and acidic residues" evidence="1">
    <location>
        <begin position="348"/>
        <end position="367"/>
    </location>
</feature>
<reference evidence="2 3" key="1">
    <citation type="submission" date="2021-08" db="EMBL/GenBank/DDBJ databases">
        <title>Draft Genome Sequence of Phanerochaete sordida strain YK-624.</title>
        <authorList>
            <person name="Mori T."/>
            <person name="Dohra H."/>
            <person name="Suzuki T."/>
            <person name="Kawagishi H."/>
            <person name="Hirai H."/>
        </authorList>
    </citation>
    <scope>NUCLEOTIDE SEQUENCE [LARGE SCALE GENOMIC DNA]</scope>
    <source>
        <strain evidence="2 3">YK-624</strain>
    </source>
</reference>